<evidence type="ECO:0000313" key="3">
    <source>
        <dbReference type="Proteomes" id="UP001417504"/>
    </source>
</evidence>
<accession>A0AAP0JQC8</accession>
<keyword evidence="1" id="KW-0472">Membrane</keyword>
<gene>
    <name evidence="2" type="ORF">Sjap_008847</name>
</gene>
<protein>
    <submittedName>
        <fullName evidence="2">Uncharacterized protein</fullName>
    </submittedName>
</protein>
<evidence type="ECO:0000256" key="1">
    <source>
        <dbReference type="SAM" id="Phobius"/>
    </source>
</evidence>
<keyword evidence="1" id="KW-0812">Transmembrane</keyword>
<feature type="transmembrane region" description="Helical" evidence="1">
    <location>
        <begin position="31"/>
        <end position="52"/>
    </location>
</feature>
<comment type="caution">
    <text evidence="2">The sequence shown here is derived from an EMBL/GenBank/DDBJ whole genome shotgun (WGS) entry which is preliminary data.</text>
</comment>
<evidence type="ECO:0000313" key="2">
    <source>
        <dbReference type="EMBL" id="KAK9138253.1"/>
    </source>
</evidence>
<proteinExistence type="predicted"/>
<keyword evidence="3" id="KW-1185">Reference proteome</keyword>
<keyword evidence="1" id="KW-1133">Transmembrane helix</keyword>
<organism evidence="2 3">
    <name type="scientific">Stephania japonica</name>
    <dbReference type="NCBI Taxonomy" id="461633"/>
    <lineage>
        <taxon>Eukaryota</taxon>
        <taxon>Viridiplantae</taxon>
        <taxon>Streptophyta</taxon>
        <taxon>Embryophyta</taxon>
        <taxon>Tracheophyta</taxon>
        <taxon>Spermatophyta</taxon>
        <taxon>Magnoliopsida</taxon>
        <taxon>Ranunculales</taxon>
        <taxon>Menispermaceae</taxon>
        <taxon>Menispermoideae</taxon>
        <taxon>Cissampelideae</taxon>
        <taxon>Stephania</taxon>
    </lineage>
</organism>
<name>A0AAP0JQC8_9MAGN</name>
<sequence>MLVSAPVAHLLLFHVRHHYHSKILRYVMECLLVLLISICQRFIFMFFTVFCFEEKKKKA</sequence>
<reference evidence="2 3" key="1">
    <citation type="submission" date="2024-01" db="EMBL/GenBank/DDBJ databases">
        <title>Genome assemblies of Stephania.</title>
        <authorList>
            <person name="Yang L."/>
        </authorList>
    </citation>
    <scope>NUCLEOTIDE SEQUENCE [LARGE SCALE GENOMIC DNA]</scope>
    <source>
        <strain evidence="2">QJT</strain>
        <tissue evidence="2">Leaf</tissue>
    </source>
</reference>
<dbReference type="Proteomes" id="UP001417504">
    <property type="component" value="Unassembled WGS sequence"/>
</dbReference>
<dbReference type="AlphaFoldDB" id="A0AAP0JQC8"/>
<dbReference type="EMBL" id="JBBNAE010000003">
    <property type="protein sequence ID" value="KAK9138253.1"/>
    <property type="molecule type" value="Genomic_DNA"/>
</dbReference>